<dbReference type="PROSITE" id="PS50221">
    <property type="entry name" value="GAIN_B"/>
    <property type="match status" value="1"/>
</dbReference>
<keyword evidence="4 6" id="KW-0472">Membrane</keyword>
<organism evidence="9 10">
    <name type="scientific">Salarias fasciatus</name>
    <name type="common">Jewelled blenny</name>
    <name type="synonym">Blennius fasciatus</name>
    <dbReference type="NCBI Taxonomy" id="181472"/>
    <lineage>
        <taxon>Eukaryota</taxon>
        <taxon>Metazoa</taxon>
        <taxon>Chordata</taxon>
        <taxon>Craniata</taxon>
        <taxon>Vertebrata</taxon>
        <taxon>Euteleostomi</taxon>
        <taxon>Actinopterygii</taxon>
        <taxon>Neopterygii</taxon>
        <taxon>Teleostei</taxon>
        <taxon>Neoteleostei</taxon>
        <taxon>Acanthomorphata</taxon>
        <taxon>Ovalentaria</taxon>
        <taxon>Blenniimorphae</taxon>
        <taxon>Blenniiformes</taxon>
        <taxon>Blennioidei</taxon>
        <taxon>Blenniidae</taxon>
        <taxon>Salariinae</taxon>
        <taxon>Salarias</taxon>
    </lineage>
</organism>
<evidence type="ECO:0000256" key="5">
    <source>
        <dbReference type="ARBA" id="ARBA00023157"/>
    </source>
</evidence>
<keyword evidence="3 6" id="KW-1133">Transmembrane helix</keyword>
<feature type="transmembrane region" description="Helical" evidence="6">
    <location>
        <begin position="56"/>
        <end position="78"/>
    </location>
</feature>
<reference evidence="9" key="2">
    <citation type="submission" date="2025-08" db="UniProtKB">
        <authorList>
            <consortium name="Ensembl"/>
        </authorList>
    </citation>
    <scope>IDENTIFICATION</scope>
</reference>
<dbReference type="Proteomes" id="UP000472267">
    <property type="component" value="Chromosome 2"/>
</dbReference>
<feature type="domain" description="GAIN-B" evidence="7">
    <location>
        <begin position="1"/>
        <end position="48"/>
    </location>
</feature>
<evidence type="ECO:0000313" key="9">
    <source>
        <dbReference type="Ensembl" id="ENSSFAP00005050073.1"/>
    </source>
</evidence>
<dbReference type="GO" id="GO:0005886">
    <property type="term" value="C:plasma membrane"/>
    <property type="evidence" value="ECO:0007669"/>
    <property type="project" value="TreeGrafter"/>
</dbReference>
<name>A0A672J784_SALFA</name>
<sequence>MFWDLQMNDRRGGWNSSGCETNVSASQTRCLCDHLTHFGLLLVSSVSENDAKILTIISYLGCGVSSIFLTITVLTHLYFEKLRKDYPSKILINLSIALLLLGLAFLVNSPLSSFSNYGLCISTAALLHYFLLASFTWMGLEAVHMYLALIRVFNAYVRLYLLKFCVVGWGLPLVFVSLVLAINKDAYGDVHCWIEEDPFFYATVAYIALILLGNVILFILVLIQIRQTSSNKPFATKRNTLQDLRAVASLSVLLGFTWISGLFTMGPGRMVMMYLLVIFSSLQGKRKSQLYCIKSILCITLFLCDFGKMSRYSTSYIFIGFRMFDIECSKVVNDS</sequence>
<feature type="domain" description="G-protein coupled receptors family 2 profile 2" evidence="8">
    <location>
        <begin position="54"/>
        <end position="295"/>
    </location>
</feature>
<dbReference type="InterPro" id="IPR017981">
    <property type="entry name" value="GPCR_2-like_7TM"/>
</dbReference>
<keyword evidence="10" id="KW-1185">Reference proteome</keyword>
<dbReference type="Gene3D" id="1.20.1070.10">
    <property type="entry name" value="Rhodopsin 7-helix transmembrane proteins"/>
    <property type="match status" value="1"/>
</dbReference>
<keyword evidence="2 6" id="KW-0812">Transmembrane</keyword>
<feature type="transmembrane region" description="Helical" evidence="6">
    <location>
        <begin position="244"/>
        <end position="268"/>
    </location>
</feature>
<dbReference type="OMA" id="QDPETNW"/>
<dbReference type="GO" id="GO:0004930">
    <property type="term" value="F:G protein-coupled receptor activity"/>
    <property type="evidence" value="ECO:0007669"/>
    <property type="project" value="InterPro"/>
</dbReference>
<dbReference type="SUPFAM" id="SSF81321">
    <property type="entry name" value="Family A G protein-coupled receptor-like"/>
    <property type="match status" value="1"/>
</dbReference>
<comment type="subcellular location">
    <subcellularLocation>
        <location evidence="1">Membrane</location>
        <topology evidence="1">Multi-pass membrane protein</topology>
    </subcellularLocation>
</comment>
<evidence type="ECO:0000256" key="1">
    <source>
        <dbReference type="ARBA" id="ARBA00004141"/>
    </source>
</evidence>
<evidence type="ECO:0000256" key="6">
    <source>
        <dbReference type="SAM" id="Phobius"/>
    </source>
</evidence>
<dbReference type="InterPro" id="IPR057244">
    <property type="entry name" value="GAIN_B"/>
</dbReference>
<reference evidence="9" key="3">
    <citation type="submission" date="2025-09" db="UniProtKB">
        <authorList>
            <consortium name="Ensembl"/>
        </authorList>
    </citation>
    <scope>IDENTIFICATION</scope>
</reference>
<dbReference type="GO" id="GO:0007189">
    <property type="term" value="P:adenylate cyclase-activating G protein-coupled receptor signaling pathway"/>
    <property type="evidence" value="ECO:0007669"/>
    <property type="project" value="TreeGrafter"/>
</dbReference>
<evidence type="ECO:0000259" key="8">
    <source>
        <dbReference type="PROSITE" id="PS50261"/>
    </source>
</evidence>
<dbReference type="Pfam" id="PF00002">
    <property type="entry name" value="7tm_2"/>
    <property type="match status" value="1"/>
</dbReference>
<dbReference type="InterPro" id="IPR000832">
    <property type="entry name" value="GPCR_2_secretin-like"/>
</dbReference>
<dbReference type="SMART" id="SM00303">
    <property type="entry name" value="GPS"/>
    <property type="match status" value="1"/>
</dbReference>
<dbReference type="PRINTS" id="PR00249">
    <property type="entry name" value="GPCRSECRETIN"/>
</dbReference>
<dbReference type="PANTHER" id="PTHR12011:SF277">
    <property type="entry name" value="ADHESION G-PROTEIN COUPLED RECEPTOR G4"/>
    <property type="match status" value="1"/>
</dbReference>
<dbReference type="AlphaFoldDB" id="A0A672J784"/>
<dbReference type="PROSITE" id="PS50261">
    <property type="entry name" value="G_PROTEIN_RECEP_F2_4"/>
    <property type="match status" value="1"/>
</dbReference>
<dbReference type="InterPro" id="IPR000203">
    <property type="entry name" value="GPS"/>
</dbReference>
<protein>
    <recommendedName>
        <fullName evidence="11">G-protein coupled receptors family 2 profile 2 domain-containing protein</fullName>
    </recommendedName>
</protein>
<evidence type="ECO:0000256" key="3">
    <source>
        <dbReference type="ARBA" id="ARBA00022989"/>
    </source>
</evidence>
<dbReference type="GO" id="GO:0007166">
    <property type="term" value="P:cell surface receptor signaling pathway"/>
    <property type="evidence" value="ECO:0007669"/>
    <property type="project" value="InterPro"/>
</dbReference>
<reference evidence="9" key="1">
    <citation type="submission" date="2019-06" db="EMBL/GenBank/DDBJ databases">
        <authorList>
            <consortium name="Wellcome Sanger Institute Data Sharing"/>
        </authorList>
    </citation>
    <scope>NUCLEOTIDE SEQUENCE [LARGE SCALE GENOMIC DNA]</scope>
</reference>
<evidence type="ECO:0000256" key="2">
    <source>
        <dbReference type="ARBA" id="ARBA00022692"/>
    </source>
</evidence>
<accession>A0A672J784</accession>
<dbReference type="Ensembl" id="ENSSFAT00005051704.1">
    <property type="protein sequence ID" value="ENSSFAP00005050073.1"/>
    <property type="gene ID" value="ENSSFAG00005024176.1"/>
</dbReference>
<evidence type="ECO:0000313" key="10">
    <source>
        <dbReference type="Proteomes" id="UP000472267"/>
    </source>
</evidence>
<evidence type="ECO:0000256" key="4">
    <source>
        <dbReference type="ARBA" id="ARBA00023136"/>
    </source>
</evidence>
<dbReference type="InParanoid" id="A0A672J784"/>
<feature type="transmembrane region" description="Helical" evidence="6">
    <location>
        <begin position="200"/>
        <end position="223"/>
    </location>
</feature>
<proteinExistence type="predicted"/>
<feature type="transmembrane region" description="Helical" evidence="6">
    <location>
        <begin position="161"/>
        <end position="180"/>
    </location>
</feature>
<keyword evidence="5" id="KW-1015">Disulfide bond</keyword>
<evidence type="ECO:0008006" key="11">
    <source>
        <dbReference type="Google" id="ProtNLM"/>
    </source>
</evidence>
<dbReference type="Gene3D" id="2.60.220.50">
    <property type="match status" value="1"/>
</dbReference>
<dbReference type="InterPro" id="IPR046338">
    <property type="entry name" value="GAIN_dom_sf"/>
</dbReference>
<feature type="transmembrane region" description="Helical" evidence="6">
    <location>
        <begin position="127"/>
        <end position="149"/>
    </location>
</feature>
<evidence type="ECO:0000259" key="7">
    <source>
        <dbReference type="PROSITE" id="PS50221"/>
    </source>
</evidence>
<feature type="transmembrane region" description="Helical" evidence="6">
    <location>
        <begin position="90"/>
        <end position="107"/>
    </location>
</feature>
<dbReference type="Pfam" id="PF01825">
    <property type="entry name" value="GPS"/>
    <property type="match status" value="1"/>
</dbReference>
<dbReference type="PANTHER" id="PTHR12011">
    <property type="entry name" value="ADHESION G-PROTEIN COUPLED RECEPTOR"/>
    <property type="match status" value="1"/>
</dbReference>